<evidence type="ECO:0000313" key="1">
    <source>
        <dbReference type="EMBL" id="KAK5607901.1"/>
    </source>
</evidence>
<reference evidence="1 2" key="1">
    <citation type="submission" date="2021-06" db="EMBL/GenBank/DDBJ databases">
        <authorList>
            <person name="Palmer J.M."/>
        </authorList>
    </citation>
    <scope>NUCLEOTIDE SEQUENCE [LARGE SCALE GENOMIC DNA]</scope>
    <source>
        <strain evidence="1 2">MEX-2019</strain>
        <tissue evidence="1">Muscle</tissue>
    </source>
</reference>
<dbReference type="EMBL" id="JAHHUM010001908">
    <property type="protein sequence ID" value="KAK5607901.1"/>
    <property type="molecule type" value="Genomic_DNA"/>
</dbReference>
<accession>A0AAV9RFW6</accession>
<protein>
    <submittedName>
        <fullName evidence="1">Uncharacterized protein</fullName>
    </submittedName>
</protein>
<organism evidence="1 2">
    <name type="scientific">Crenichthys baileyi</name>
    <name type="common">White River springfish</name>
    <dbReference type="NCBI Taxonomy" id="28760"/>
    <lineage>
        <taxon>Eukaryota</taxon>
        <taxon>Metazoa</taxon>
        <taxon>Chordata</taxon>
        <taxon>Craniata</taxon>
        <taxon>Vertebrata</taxon>
        <taxon>Euteleostomi</taxon>
        <taxon>Actinopterygii</taxon>
        <taxon>Neopterygii</taxon>
        <taxon>Teleostei</taxon>
        <taxon>Neoteleostei</taxon>
        <taxon>Acanthomorphata</taxon>
        <taxon>Ovalentaria</taxon>
        <taxon>Atherinomorphae</taxon>
        <taxon>Cyprinodontiformes</taxon>
        <taxon>Goodeidae</taxon>
        <taxon>Crenichthys</taxon>
    </lineage>
</organism>
<sequence length="236" mass="25151">MIDKRSNENFISPRMKTKAPQCTASVLRLSVVKCGSRTCPGPQLGESGRQKGDTIMPGAQPGCVVVLTRQWAVQAPHRDSEQRLCPHMGSVGPTLPTLLIAGDVLDSVQLTSKGSQIHHCPQRNLWDPTETAHVLSSPTPSSQCTYHCYRCRASAQSGSNVSTAGIKAHGGIAQILDDRSKILTTSGEKRALPAGEGAREAGQIYWAASGGDAPLDKGKPCLTVRVDQRRDTGTSL</sequence>
<dbReference type="AlphaFoldDB" id="A0AAV9RFW6"/>
<gene>
    <name evidence="1" type="ORF">CRENBAI_008967</name>
</gene>
<evidence type="ECO:0000313" key="2">
    <source>
        <dbReference type="Proteomes" id="UP001311232"/>
    </source>
</evidence>
<keyword evidence="2" id="KW-1185">Reference proteome</keyword>
<comment type="caution">
    <text evidence="1">The sequence shown here is derived from an EMBL/GenBank/DDBJ whole genome shotgun (WGS) entry which is preliminary data.</text>
</comment>
<dbReference type="Proteomes" id="UP001311232">
    <property type="component" value="Unassembled WGS sequence"/>
</dbReference>
<name>A0AAV9RFW6_9TELE</name>
<proteinExistence type="predicted"/>